<evidence type="ECO:0000259" key="1">
    <source>
        <dbReference type="PROSITE" id="PS50053"/>
    </source>
</evidence>
<dbReference type="EMBL" id="OZ019895">
    <property type="protein sequence ID" value="CAK9219727.1"/>
    <property type="molecule type" value="Genomic_DNA"/>
</dbReference>
<accession>A0ABP0UEJ9</accession>
<dbReference type="InterPro" id="IPR029071">
    <property type="entry name" value="Ubiquitin-like_domsf"/>
</dbReference>
<dbReference type="CDD" id="cd17039">
    <property type="entry name" value="Ubl_ubiquitin_like"/>
    <property type="match status" value="1"/>
</dbReference>
<evidence type="ECO:0000313" key="3">
    <source>
        <dbReference type="Proteomes" id="UP001497512"/>
    </source>
</evidence>
<dbReference type="PANTHER" id="PTHR10621:SF0">
    <property type="entry name" value="UV EXCISION REPAIR PROTEIN RAD23"/>
    <property type="match status" value="1"/>
</dbReference>
<dbReference type="SUPFAM" id="SSF54236">
    <property type="entry name" value="Ubiquitin-like"/>
    <property type="match status" value="2"/>
</dbReference>
<dbReference type="PANTHER" id="PTHR10621">
    <property type="entry name" value="UV EXCISION REPAIR PROTEIN RAD23"/>
    <property type="match status" value="1"/>
</dbReference>
<name>A0ABP0UEJ9_9BRYO</name>
<gene>
    <name evidence="2" type="ORF">CSSPTR1EN2_LOCUS14796</name>
</gene>
<feature type="domain" description="Ubiquitin-like" evidence="1">
    <location>
        <begin position="15"/>
        <end position="72"/>
    </location>
</feature>
<feature type="domain" description="Ubiquitin-like" evidence="1">
    <location>
        <begin position="86"/>
        <end position="146"/>
    </location>
</feature>
<sequence>MVKRKTLNWRVAHNTETVLDMKKRILNRSGIALYQQNLKYGNTELLADANTLTSYGVGPVDVVNIQVVQRIGVCICEDCNRMREKIKVRIQNVRGDSFTLEVTREDTVLSVKKQIQKKEHIRPSRQRLVFREQILEDDSILNSYELVKNSEQTREEADESIPNSYNLMDLAVRPGSIPIPTIQLIIQSTKRHSDNVFQRLLHMWGRV</sequence>
<protein>
    <recommendedName>
        <fullName evidence="1">Ubiquitin-like domain-containing protein</fullName>
    </recommendedName>
</protein>
<dbReference type="Gene3D" id="3.10.20.90">
    <property type="entry name" value="Phosphatidylinositol 3-kinase Catalytic Subunit, Chain A, domain 1"/>
    <property type="match status" value="2"/>
</dbReference>
<evidence type="ECO:0000313" key="2">
    <source>
        <dbReference type="EMBL" id="CAK9219727.1"/>
    </source>
</evidence>
<keyword evidence="3" id="KW-1185">Reference proteome</keyword>
<dbReference type="PROSITE" id="PS50053">
    <property type="entry name" value="UBIQUITIN_2"/>
    <property type="match status" value="2"/>
</dbReference>
<organism evidence="2 3">
    <name type="scientific">Sphagnum troendelagicum</name>
    <dbReference type="NCBI Taxonomy" id="128251"/>
    <lineage>
        <taxon>Eukaryota</taxon>
        <taxon>Viridiplantae</taxon>
        <taxon>Streptophyta</taxon>
        <taxon>Embryophyta</taxon>
        <taxon>Bryophyta</taxon>
        <taxon>Sphagnophytina</taxon>
        <taxon>Sphagnopsida</taxon>
        <taxon>Sphagnales</taxon>
        <taxon>Sphagnaceae</taxon>
        <taxon>Sphagnum</taxon>
    </lineage>
</organism>
<dbReference type="SMART" id="SM00213">
    <property type="entry name" value="UBQ"/>
    <property type="match status" value="2"/>
</dbReference>
<dbReference type="PRINTS" id="PR00348">
    <property type="entry name" value="UBIQUITIN"/>
</dbReference>
<dbReference type="Pfam" id="PF00240">
    <property type="entry name" value="ubiquitin"/>
    <property type="match status" value="2"/>
</dbReference>
<dbReference type="Proteomes" id="UP001497512">
    <property type="component" value="Chromosome 3"/>
</dbReference>
<dbReference type="InterPro" id="IPR019956">
    <property type="entry name" value="Ubiquitin_dom"/>
</dbReference>
<reference evidence="2" key="1">
    <citation type="submission" date="2024-02" db="EMBL/GenBank/DDBJ databases">
        <authorList>
            <consortium name="ELIXIR-Norway"/>
            <consortium name="Elixir Norway"/>
        </authorList>
    </citation>
    <scope>NUCLEOTIDE SEQUENCE</scope>
</reference>
<dbReference type="InterPro" id="IPR000626">
    <property type="entry name" value="Ubiquitin-like_dom"/>
</dbReference>
<proteinExistence type="predicted"/>